<sequence length="1143" mass="124366">MVMLLWTLLALGAGQGLPATKPCQTKNWHFAFGKCHQEKRNIYPYALRCTPEPSTTPQPLLNVSCRQSCPAGKHLGVQLKDLQPELQCISCPSGKFSLGGGLLISGVAGDWHQSWPVGLRSSCSYQLSDGTLQTRKGSTTGLSGACELRVLAPESVSGTYLIRRMIPSSKRPVRPVARIILAPGDRRLCTQPRRSDLGVRRLQFSGQRPGQGTKEQPMYQRFWLLAAIGGCTTKQKSQNAAAVGADGVLLASAASLAIGSGYFSLPPSTSGGRAHNATAPSFLMLEDRDSQLLASGLRTLSETILVNNTALHACAKMPTAPPRRPGLEGSEYGCEPWTPDELGLSIHSGENRAYSRLVSTLELATNIVRDHGYVLFRYQVDSEEGYDGLRLEVDWTEVMPLVSQQLTWKELRVNLTRGAHFLRWQYVKDYSDASGTDRAQLQLVQVVGTAFADLECFHCHGSGTHSAGGAEHCNACGRNEYLAAGASDLAKCNPCPVGRWSTPGAVGLGACHRLVNCTERDVEVFLTKCVKGKQQQKRSWLQPIRCDVNASGAHALLASGKIMPCTTCEPNTERAFSGSGECLPKRLPCITNLKHYAVTQLSLSRWEEWPKNLSQKVVTTFGEVEGNASIPGGWRLWPDNSPGIGIDIGVTGELESRLNLMVMMLMSPGKVAFTLEISGGCQWGTDVQFLVDNVEAAHLSGLNVTRTSMAGQWRRLQVEVPLWPGEHRLTWRSAHPVLATNIEHVRLKSVNVTGARGGGDIRCQSCPNGTQVGADKRSCERCPAGQYVKQDTQKCTLCPPGLFSPAAGMSCYKCPQGTYSLSGATECKLLGILKTTEPTAAKVDNPQEVVMNATAAVAHWNQVTKGVSGPFLVAGRQFLINLIRPIESEDGRAFVWEIPQVCRNRNGRPATTASVTPSSPSLAIPVGMQLTKVEAVAEGNVRGVRFRWTKEFQPIFENKSLVKPKVVACGAEGRPEALQVATLLLRCDPTARDLAPEARMDPRGIVHLDDLRLAGGGTIFNQMLGCNRVDLEWSTLMACPACQAQDFAAQRTECDQNGYRLVSYKLMRPCIGGFRAPPGYEESCDGKDVRSVVKGVEETVKQKYPVRAVVFAIATILLGCLLVCYASHLHRRYRQRFLEDGGL</sequence>
<dbReference type="SMART" id="SM01411">
    <property type="entry name" value="Ephrin_rec_like"/>
    <property type="match status" value="2"/>
</dbReference>
<dbReference type="InterPro" id="IPR009030">
    <property type="entry name" value="Growth_fac_rcpt_cys_sf"/>
</dbReference>
<dbReference type="PANTHER" id="PTHR22727">
    <property type="entry name" value="PROTEIN CBG13728"/>
    <property type="match status" value="1"/>
</dbReference>
<dbReference type="EMBL" id="CAXAMN010023873">
    <property type="protein sequence ID" value="CAK9081765.1"/>
    <property type="molecule type" value="Genomic_DNA"/>
</dbReference>
<dbReference type="InterPro" id="IPR039181">
    <property type="entry name" value="Elapor1/2"/>
</dbReference>
<keyword evidence="2" id="KW-1185">Reference proteome</keyword>
<evidence type="ECO:0000313" key="1">
    <source>
        <dbReference type="EMBL" id="CAK9081765.1"/>
    </source>
</evidence>
<reference evidence="1 2" key="1">
    <citation type="submission" date="2024-02" db="EMBL/GenBank/DDBJ databases">
        <authorList>
            <person name="Chen Y."/>
            <person name="Shah S."/>
            <person name="Dougan E. K."/>
            <person name="Thang M."/>
            <person name="Chan C."/>
        </authorList>
    </citation>
    <scope>NUCLEOTIDE SEQUENCE [LARGE SCALE GENOMIC DNA]</scope>
</reference>
<gene>
    <name evidence="1" type="ORF">CCMP2556_LOCUS39974</name>
</gene>
<proteinExistence type="predicted"/>
<organism evidence="1 2">
    <name type="scientific">Durusdinium trenchii</name>
    <dbReference type="NCBI Taxonomy" id="1381693"/>
    <lineage>
        <taxon>Eukaryota</taxon>
        <taxon>Sar</taxon>
        <taxon>Alveolata</taxon>
        <taxon>Dinophyceae</taxon>
        <taxon>Suessiales</taxon>
        <taxon>Symbiodiniaceae</taxon>
        <taxon>Durusdinium</taxon>
    </lineage>
</organism>
<dbReference type="Gene3D" id="2.10.220.10">
    <property type="entry name" value="Hormone Receptor, Insulin-like Growth Factor Receptor 1, Chain A, domain 2"/>
    <property type="match status" value="1"/>
</dbReference>
<evidence type="ECO:0000313" key="2">
    <source>
        <dbReference type="Proteomes" id="UP001642484"/>
    </source>
</evidence>
<dbReference type="Proteomes" id="UP001642484">
    <property type="component" value="Unassembled WGS sequence"/>
</dbReference>
<comment type="caution">
    <text evidence="1">The sequence shown here is derived from an EMBL/GenBank/DDBJ whole genome shotgun (WGS) entry which is preliminary data.</text>
</comment>
<dbReference type="PANTHER" id="PTHR22727:SF15">
    <property type="entry name" value="MRH DOMAIN-CONTAINING PROTEIN"/>
    <property type="match status" value="1"/>
</dbReference>
<accession>A0ABP0Q0G9</accession>
<name>A0ABP0Q0G9_9DINO</name>
<dbReference type="SUPFAM" id="SSF57184">
    <property type="entry name" value="Growth factor receptor domain"/>
    <property type="match status" value="1"/>
</dbReference>
<protein>
    <submittedName>
        <fullName evidence="1">Uncharacterized protein</fullName>
    </submittedName>
</protein>